<accession>A0AB39AW49</accession>
<organism evidence="3">
    <name type="scientific">Pseudoalteromonas sp. SD03</name>
    <dbReference type="NCBI Taxonomy" id="3231719"/>
    <lineage>
        <taxon>Bacteria</taxon>
        <taxon>Pseudomonadati</taxon>
        <taxon>Pseudomonadota</taxon>
        <taxon>Gammaproteobacteria</taxon>
        <taxon>Alteromonadales</taxon>
        <taxon>Pseudoalteromonadaceae</taxon>
        <taxon>Pseudoalteromonas</taxon>
    </lineage>
</organism>
<dbReference type="RefSeq" id="WP_368485809.1">
    <property type="nucleotide sequence ID" value="NZ_CP162515.1"/>
</dbReference>
<evidence type="ECO:0000259" key="2">
    <source>
        <dbReference type="Pfam" id="PF19313"/>
    </source>
</evidence>
<dbReference type="Pfam" id="PF19313">
    <property type="entry name" value="DUF5916"/>
    <property type="match status" value="1"/>
</dbReference>
<dbReference type="Gene3D" id="2.60.40.1190">
    <property type="match status" value="1"/>
</dbReference>
<keyword evidence="1" id="KW-0732">Signal</keyword>
<feature type="chain" id="PRO_5044223678" evidence="1">
    <location>
        <begin position="23"/>
        <end position="739"/>
    </location>
</feature>
<feature type="signal peptide" evidence="1">
    <location>
        <begin position="1"/>
        <end position="22"/>
    </location>
</feature>
<sequence length="739" mass="84472">MKKNFFSSLLFLYLFASSITFATEVVVDGSLNDSGWHSAKRNTVNYQVVPLTLTKVEDNFSYQVITTDHGIYIGVVATTKAPLRVRTQENDTLFTNDHIQLMIDMNNTEQTSYVFSVNHQGYFYDGIYKQNKELDLDWSSLWNFKTKVFTDSWSAEIYIPWTAMSFAIQEQNEFGLSITRFDESTNATYSSIPANASMNSFLTNFSKRKVEINNQSSLDVFPYISANRDIANNKNSTDIGAELFWKPTKSQQLSATINPDFGQVESDELVVNFSAIESFFSEKRPFFNDNQSLFEVSGPESLRVVHTPRIGGESYYDEDYSGELDSAIKYTISSEQLDFGLLSAFESADSGKSGRDFWLLRGQYRLGANKFGASLNRVNTPSIERNAIIIESDFNYAYSDSAELNFGIIRSDIEQGPETTSDFGWWLTGSTEPSEQHNHEFSLFYYGEDLQLNDIGYVKRVNRKQFEYEYQYIIPDLDSWSIRDVTFAFETEIKTNHQNEQLPRIVGASVELVTNTEFEYQLSMELGSSGYDDLLTRGNNSVWLPSFYLAELELNSPEYDWGSIGVALEIGTEGLSGNFYNSEVSIEQQISTQLHLGLTISQYSSDSWLEWDEGNTVDEFNFTEQGIELNLDYQISESQEVRIKLESVIGKANHLNQYFVDTQGELIDSKNQDDFSFSESAFQLRYKYSLSKLTAFYLSYSFGGEFEDDLAKFGKRNLYKQSINAKDAHNLFAKIRLHF</sequence>
<reference evidence="3" key="1">
    <citation type="submission" date="2024-07" db="EMBL/GenBank/DDBJ databases">
        <authorList>
            <person name="Jiang Y."/>
            <person name="Qin Q."/>
        </authorList>
    </citation>
    <scope>NUCLEOTIDE SEQUENCE</scope>
    <source>
        <strain evidence="3">SD03</strain>
    </source>
</reference>
<evidence type="ECO:0000256" key="1">
    <source>
        <dbReference type="SAM" id="SignalP"/>
    </source>
</evidence>
<protein>
    <submittedName>
        <fullName evidence="3">DUF5916 domain-containing protein</fullName>
    </submittedName>
</protein>
<proteinExistence type="predicted"/>
<name>A0AB39AW49_9GAMM</name>
<dbReference type="SUPFAM" id="SSF49344">
    <property type="entry name" value="CBD9-like"/>
    <property type="match status" value="1"/>
</dbReference>
<gene>
    <name evidence="3" type="ORF">ABZP26_17475</name>
</gene>
<dbReference type="AlphaFoldDB" id="A0AB39AW49"/>
<evidence type="ECO:0000313" key="3">
    <source>
        <dbReference type="EMBL" id="XDH89713.1"/>
    </source>
</evidence>
<dbReference type="EMBL" id="CP162515">
    <property type="protein sequence ID" value="XDH89713.1"/>
    <property type="molecule type" value="Genomic_DNA"/>
</dbReference>
<dbReference type="InterPro" id="IPR045670">
    <property type="entry name" value="DUF5916"/>
</dbReference>
<feature type="domain" description="DUF5916" evidence="2">
    <location>
        <begin position="218"/>
        <end position="314"/>
    </location>
</feature>